<evidence type="ECO:0000256" key="1">
    <source>
        <dbReference type="SAM" id="MobiDB-lite"/>
    </source>
</evidence>
<evidence type="ECO:0000313" key="3">
    <source>
        <dbReference type="Proteomes" id="UP000023152"/>
    </source>
</evidence>
<evidence type="ECO:0000313" key="2">
    <source>
        <dbReference type="EMBL" id="ETO22196.1"/>
    </source>
</evidence>
<feature type="compositionally biased region" description="Basic and acidic residues" evidence="1">
    <location>
        <begin position="75"/>
        <end position="88"/>
    </location>
</feature>
<sequence length="329" mass="37572">GISEKRQQDIIDKFRQGKVQCLGPKHEKSHKLKKIGNHPNRHVLFARVRKTSAVAVASTDEKTTETEQNINGSVQDEKLADAKQEKAPEVSQRNGSAITISSLTAATLLANDANKASKNANQLPNKLTPKQIVLQFCSLKQFKPPEEEVHHNPNDKERMFSCKITLSDLFPLEKKVWITTNAEMQDGLVNLYVQVLWKLYQVLFVIEFYFSVSFCFLHKTVFFPFPLSISFPKENKIERMPKQECNKEIKIETDTDTDTDTDKHSWRRAAHVIPRLHIPTAFQGSFTQSACYCYAITISDYRTNVFGIVTPRPIAPHFLTNIQFDVSDF</sequence>
<organism evidence="2 3">
    <name type="scientific">Reticulomyxa filosa</name>
    <dbReference type="NCBI Taxonomy" id="46433"/>
    <lineage>
        <taxon>Eukaryota</taxon>
        <taxon>Sar</taxon>
        <taxon>Rhizaria</taxon>
        <taxon>Retaria</taxon>
        <taxon>Foraminifera</taxon>
        <taxon>Monothalamids</taxon>
        <taxon>Reticulomyxidae</taxon>
        <taxon>Reticulomyxa</taxon>
    </lineage>
</organism>
<dbReference type="AlphaFoldDB" id="X6N802"/>
<accession>X6N802</accession>
<name>X6N802_RETFI</name>
<proteinExistence type="predicted"/>
<comment type="caution">
    <text evidence="2">The sequence shown here is derived from an EMBL/GenBank/DDBJ whole genome shotgun (WGS) entry which is preliminary data.</text>
</comment>
<dbReference type="EMBL" id="ASPP01010951">
    <property type="protein sequence ID" value="ETO22196.1"/>
    <property type="molecule type" value="Genomic_DNA"/>
</dbReference>
<dbReference type="Proteomes" id="UP000023152">
    <property type="component" value="Unassembled WGS sequence"/>
</dbReference>
<gene>
    <name evidence="2" type="ORF">RFI_15004</name>
</gene>
<reference evidence="2 3" key="1">
    <citation type="journal article" date="2013" name="Curr. Biol.">
        <title>The Genome of the Foraminiferan Reticulomyxa filosa.</title>
        <authorList>
            <person name="Glockner G."/>
            <person name="Hulsmann N."/>
            <person name="Schleicher M."/>
            <person name="Noegel A.A."/>
            <person name="Eichinger L."/>
            <person name="Gallinger C."/>
            <person name="Pawlowski J."/>
            <person name="Sierra R."/>
            <person name="Euteneuer U."/>
            <person name="Pillet L."/>
            <person name="Moustafa A."/>
            <person name="Platzer M."/>
            <person name="Groth M."/>
            <person name="Szafranski K."/>
            <person name="Schliwa M."/>
        </authorList>
    </citation>
    <scope>NUCLEOTIDE SEQUENCE [LARGE SCALE GENOMIC DNA]</scope>
</reference>
<feature type="region of interest" description="Disordered" evidence="1">
    <location>
        <begin position="60"/>
        <end position="93"/>
    </location>
</feature>
<feature type="non-terminal residue" evidence="2">
    <location>
        <position position="1"/>
    </location>
</feature>
<protein>
    <submittedName>
        <fullName evidence="2">Uncharacterized protein</fullName>
    </submittedName>
</protein>
<keyword evidence="3" id="KW-1185">Reference proteome</keyword>